<feature type="compositionally biased region" description="Basic and acidic residues" evidence="1">
    <location>
        <begin position="41"/>
        <end position="55"/>
    </location>
</feature>
<dbReference type="AlphaFoldDB" id="F2NBT6"/>
<gene>
    <name evidence="3" type="ordered locus">Corgl_0782</name>
</gene>
<accession>F2NBT6</accession>
<keyword evidence="4" id="KW-1185">Reference proteome</keyword>
<feature type="compositionally biased region" description="Basic residues" evidence="1">
    <location>
        <begin position="56"/>
        <end position="65"/>
    </location>
</feature>
<sequence>MPQHYSRKTAPKKKLGKKEILAIILVILIISGIGNAMSKSKQPETPKKESQEQKTSKKKSDKKKNAKEDLLDGLVDKPLDEAIASINDAGLKVTYNNGTKSNGALFESDDPYSFTLKENAKNMVVTKVEKDSAGGHDAKITIQDKAGIEREKQAKATRDALEKKLDKTDAWIAVKTYGEKQYPYGFKVHYMLNELSAEPLDENTWGLKSTCDITNGYGAETKGKTIEAKVTGTSDAPQVIEFNVY</sequence>
<keyword evidence="2" id="KW-1133">Transmembrane helix</keyword>
<dbReference type="STRING" id="700015.Corgl_0782"/>
<keyword evidence="2" id="KW-0812">Transmembrane</keyword>
<dbReference type="eggNOG" id="ENOG502ZVME">
    <property type="taxonomic scope" value="Bacteria"/>
</dbReference>
<evidence type="ECO:0000313" key="3">
    <source>
        <dbReference type="EMBL" id="AEB06895.1"/>
    </source>
</evidence>
<feature type="region of interest" description="Disordered" evidence="1">
    <location>
        <begin position="37"/>
        <end position="66"/>
    </location>
</feature>
<evidence type="ECO:0000313" key="4">
    <source>
        <dbReference type="Proteomes" id="UP000006851"/>
    </source>
</evidence>
<proteinExistence type="predicted"/>
<dbReference type="HOGENOM" id="CLU_1132110_0_0_11"/>
<protein>
    <submittedName>
        <fullName evidence="3">Uncharacterized protein</fullName>
    </submittedName>
</protein>
<keyword evidence="2" id="KW-0472">Membrane</keyword>
<reference evidence="4" key="1">
    <citation type="journal article" date="2013" name="Stand. Genomic Sci.">
        <title>Complete genome sequence of Coriobacterium glomerans type strain (PW2(T)) from the midgut of Pyrrhocoris apterus L. (red soldier bug).</title>
        <authorList>
            <person name="Stackebrandt E."/>
            <person name="Zeytun A."/>
            <person name="Lapidus A."/>
            <person name="Nolan M."/>
            <person name="Lucas S."/>
            <person name="Hammon N."/>
            <person name="Deshpande S."/>
            <person name="Cheng J.F."/>
            <person name="Tapia R."/>
            <person name="Goodwin L.A."/>
            <person name="Pitluck S."/>
            <person name="Liolios K."/>
            <person name="Pagani I."/>
            <person name="Ivanova N."/>
            <person name="Mavromatis K."/>
            <person name="Mikhailova N."/>
            <person name="Huntemann M."/>
            <person name="Pati A."/>
            <person name="Chen A."/>
            <person name="Palaniappan K."/>
            <person name="Chang Y.J."/>
            <person name="Land M."/>
            <person name="Hauser L."/>
            <person name="Rohde M."/>
            <person name="Pukall R."/>
            <person name="Goker M."/>
            <person name="Detter J.C."/>
            <person name="Woyke T."/>
            <person name="Bristow J."/>
            <person name="Eisen J.A."/>
            <person name="Markowitz V."/>
            <person name="Hugenholtz P."/>
            <person name="Kyrpides N.C."/>
            <person name="Klenk H.P."/>
        </authorList>
    </citation>
    <scope>NUCLEOTIDE SEQUENCE</scope>
    <source>
        <strain evidence="4">ATCC 49209 / DSM 20642 / JCM 10262 / PW2</strain>
    </source>
</reference>
<organism evidence="3 4">
    <name type="scientific">Coriobacterium glomerans (strain ATCC 49209 / DSM 20642 / JCM 10262 / PW2)</name>
    <dbReference type="NCBI Taxonomy" id="700015"/>
    <lineage>
        <taxon>Bacteria</taxon>
        <taxon>Bacillati</taxon>
        <taxon>Actinomycetota</taxon>
        <taxon>Coriobacteriia</taxon>
        <taxon>Coriobacteriales</taxon>
        <taxon>Coriobacteriaceae</taxon>
        <taxon>Coriobacterium</taxon>
    </lineage>
</organism>
<dbReference type="EMBL" id="CP002628">
    <property type="protein sequence ID" value="AEB06895.1"/>
    <property type="molecule type" value="Genomic_DNA"/>
</dbReference>
<dbReference type="KEGG" id="cgo:Corgl_0782"/>
<evidence type="ECO:0000256" key="1">
    <source>
        <dbReference type="SAM" id="MobiDB-lite"/>
    </source>
</evidence>
<name>F2NBT6_CORGP</name>
<evidence type="ECO:0000256" key="2">
    <source>
        <dbReference type="SAM" id="Phobius"/>
    </source>
</evidence>
<feature type="transmembrane region" description="Helical" evidence="2">
    <location>
        <begin position="20"/>
        <end position="38"/>
    </location>
</feature>
<dbReference type="Proteomes" id="UP000006851">
    <property type="component" value="Chromosome"/>
</dbReference>